<gene>
    <name evidence="1" type="ORF">UFOPK3774_00204</name>
</gene>
<protein>
    <submittedName>
        <fullName evidence="1">Unannotated protein</fullName>
    </submittedName>
</protein>
<dbReference type="AlphaFoldDB" id="A0A6J7ITF7"/>
<organism evidence="1">
    <name type="scientific">freshwater metagenome</name>
    <dbReference type="NCBI Taxonomy" id="449393"/>
    <lineage>
        <taxon>unclassified sequences</taxon>
        <taxon>metagenomes</taxon>
        <taxon>ecological metagenomes</taxon>
    </lineage>
</organism>
<reference evidence="1" key="1">
    <citation type="submission" date="2020-05" db="EMBL/GenBank/DDBJ databases">
        <authorList>
            <person name="Chiriac C."/>
            <person name="Salcher M."/>
            <person name="Ghai R."/>
            <person name="Kavagutti S V."/>
        </authorList>
    </citation>
    <scope>NUCLEOTIDE SEQUENCE</scope>
</reference>
<sequence>MRILGSLFKGLILAAIFALIPISAFSAQKIIPGSQCKTLKQKVIYLDQSFTCIKSGKKLLWSSGVAIVKPKKTLADVVTPTPVPTPVVKEIPKPEIIKVDFSKAFSTDSGYYTDFAGPCANDPNATGQLAEIQAYFMGFNKCAGQIRINKYSLGNAKPIAQYSAASEFADLSLCKLVTPVNGRSNMGYTMAEASRNAYEVLHKFPSPRMVIQLVPIYTADTAQPVNSPIADYGAYLNFVKEWLEYSSDFSSNVVVRVPKEYINVKVNLAEVNLFHEDRFDSPSHVAFGKLLVAAADPVIDFSGANVAIVVAPAGTSASIFSQSGIGSLQTNEGVVSMATTEYAHLAASPLSSKFSVLGHPFWWIHEMFHAGIGFDDHYGDSLQNINTEYGMGFLTLMTPWGGDLTTWEKWRMGFMEDSQIQCKLGTATSTHLIAPSTVRTTSSKAIIIPISSTRVLVVETLRPAGLYYKLPLKSQGALVYEVDLLKTDHGMGMKLSLPIGRAIDNYPFFMASYPLKQGESTISNGYKISIVESGSFGDVVKIEKA</sequence>
<dbReference type="EMBL" id="CAFBNG010000022">
    <property type="protein sequence ID" value="CAB4933602.1"/>
    <property type="molecule type" value="Genomic_DNA"/>
</dbReference>
<name>A0A6J7ITF7_9ZZZZ</name>
<evidence type="ECO:0000313" key="1">
    <source>
        <dbReference type="EMBL" id="CAB4933602.1"/>
    </source>
</evidence>
<proteinExistence type="predicted"/>
<accession>A0A6J7ITF7</accession>